<protein>
    <submittedName>
        <fullName evidence="2">Cell division protein MraZ</fullName>
    </submittedName>
</protein>
<dbReference type="Gene3D" id="3.40.1550.20">
    <property type="entry name" value="Transcriptional regulator MraZ domain"/>
    <property type="match status" value="1"/>
</dbReference>
<dbReference type="AlphaFoldDB" id="W4RRL5"/>
<dbReference type="InterPro" id="IPR020603">
    <property type="entry name" value="MraZ_dom"/>
</dbReference>
<keyword evidence="2" id="KW-0132">Cell division</keyword>
<dbReference type="GO" id="GO:0051301">
    <property type="term" value="P:cell division"/>
    <property type="evidence" value="ECO:0007669"/>
    <property type="project" value="UniProtKB-KW"/>
</dbReference>
<evidence type="ECO:0000259" key="1">
    <source>
        <dbReference type="Pfam" id="PF02381"/>
    </source>
</evidence>
<keyword evidence="2" id="KW-0131">Cell cycle</keyword>
<gene>
    <name evidence="2" type="ORF">JCM21738_4025</name>
</gene>
<dbReference type="SUPFAM" id="SSF89447">
    <property type="entry name" value="AbrB/MazE/MraZ-like"/>
    <property type="match status" value="1"/>
</dbReference>
<feature type="domain" description="MraZ" evidence="1">
    <location>
        <begin position="1"/>
        <end position="21"/>
    </location>
</feature>
<dbReference type="EMBL" id="BAUW01000063">
    <property type="protein sequence ID" value="GAE47080.1"/>
    <property type="molecule type" value="Genomic_DNA"/>
</dbReference>
<dbReference type="CDD" id="cd16320">
    <property type="entry name" value="MraZ_N"/>
    <property type="match status" value="1"/>
</dbReference>
<evidence type="ECO:0000313" key="2">
    <source>
        <dbReference type="EMBL" id="GAE47080.1"/>
    </source>
</evidence>
<name>W4RRL5_9BACI</name>
<comment type="caution">
    <text evidence="2">The sequence shown here is derived from an EMBL/GenBank/DDBJ whole genome shotgun (WGS) entry which is preliminary data.</text>
</comment>
<proteinExistence type="predicted"/>
<keyword evidence="3" id="KW-1185">Reference proteome</keyword>
<dbReference type="InterPro" id="IPR037914">
    <property type="entry name" value="SpoVT-AbrB_sf"/>
</dbReference>
<dbReference type="InterPro" id="IPR038619">
    <property type="entry name" value="MraZ_sf"/>
</dbReference>
<evidence type="ECO:0000313" key="3">
    <source>
        <dbReference type="Proteomes" id="UP000018949"/>
    </source>
</evidence>
<accession>W4RRL5</accession>
<dbReference type="Pfam" id="PF02381">
    <property type="entry name" value="MraZ"/>
    <property type="match status" value="1"/>
</dbReference>
<sequence>MFMGEYHHNVDSKGRLIIPAKSVKTWEKCSFLPGDLTSVYLAIPFLNGQ</sequence>
<organism evidence="2 3">
    <name type="scientific">Mesobacillus boroniphilus JCM 21738</name>
    <dbReference type="NCBI Taxonomy" id="1294265"/>
    <lineage>
        <taxon>Bacteria</taxon>
        <taxon>Bacillati</taxon>
        <taxon>Bacillota</taxon>
        <taxon>Bacilli</taxon>
        <taxon>Bacillales</taxon>
        <taxon>Bacillaceae</taxon>
        <taxon>Mesobacillus</taxon>
    </lineage>
</organism>
<dbReference type="InterPro" id="IPR035642">
    <property type="entry name" value="MraZ_N"/>
</dbReference>
<reference evidence="2 3" key="1">
    <citation type="submission" date="2013-12" db="EMBL/GenBank/DDBJ databases">
        <title>NBRP : Genome information of microbial organism related human and environment.</title>
        <authorList>
            <person name="Hattori M."/>
            <person name="Oshima K."/>
            <person name="Inaba H."/>
            <person name="Suda W."/>
            <person name="Sakamoto M."/>
            <person name="Iino T."/>
            <person name="Kitahara M."/>
            <person name="Oshida Y."/>
            <person name="Iida T."/>
            <person name="Kudo T."/>
            <person name="Itoh T."/>
            <person name="Ahmed I."/>
            <person name="Ohkuma M."/>
        </authorList>
    </citation>
    <scope>NUCLEOTIDE SEQUENCE [LARGE SCALE GENOMIC DNA]</scope>
    <source>
        <strain evidence="2 3">JCM 21738</strain>
    </source>
</reference>
<dbReference type="Proteomes" id="UP000018949">
    <property type="component" value="Unassembled WGS sequence"/>
</dbReference>